<dbReference type="Gene3D" id="3.10.20.90">
    <property type="entry name" value="Phosphatidylinositol 3-kinase Catalytic Subunit, Chain A, domain 1"/>
    <property type="match status" value="1"/>
</dbReference>
<evidence type="ECO:0000256" key="1">
    <source>
        <dbReference type="ARBA" id="ARBA00004123"/>
    </source>
</evidence>
<keyword evidence="9" id="KW-0378">Hydrolase</keyword>
<dbReference type="SMART" id="SM00727">
    <property type="entry name" value="STI1"/>
    <property type="match status" value="1"/>
</dbReference>
<dbReference type="InterPro" id="IPR036353">
    <property type="entry name" value="XPC-bd_sf"/>
</dbReference>
<dbReference type="Proteomes" id="UP000241769">
    <property type="component" value="Unassembled WGS sequence"/>
</dbReference>
<feature type="region of interest" description="Disordered" evidence="6">
    <location>
        <begin position="71"/>
        <end position="147"/>
    </location>
</feature>
<feature type="domain" description="UBA" evidence="7">
    <location>
        <begin position="148"/>
        <end position="188"/>
    </location>
</feature>
<protein>
    <submittedName>
        <fullName evidence="9">Glycoside hydrolase 15-like protein</fullName>
    </submittedName>
</protein>
<dbReference type="Gene3D" id="1.50.10.10">
    <property type="match status" value="1"/>
</dbReference>
<dbReference type="PROSITE" id="PS50053">
    <property type="entry name" value="UBIQUITIN_2"/>
    <property type="match status" value="1"/>
</dbReference>
<keyword evidence="4" id="KW-0234">DNA repair</keyword>
<keyword evidence="10" id="KW-1185">Reference proteome</keyword>
<dbReference type="NCBIfam" id="TIGR00601">
    <property type="entry name" value="rad23"/>
    <property type="match status" value="1"/>
</dbReference>
<dbReference type="SMART" id="SM00213">
    <property type="entry name" value="UBQ"/>
    <property type="match status" value="1"/>
</dbReference>
<dbReference type="GO" id="GO:0005975">
    <property type="term" value="P:carbohydrate metabolic process"/>
    <property type="evidence" value="ECO:0007669"/>
    <property type="project" value="InterPro"/>
</dbReference>
<feature type="compositionally biased region" description="Low complexity" evidence="6">
    <location>
        <begin position="203"/>
        <end position="237"/>
    </location>
</feature>
<dbReference type="FunFam" id="1.10.8.10:FF:000003">
    <property type="entry name" value="UV excision repair protein RAD23 homolog"/>
    <property type="match status" value="1"/>
</dbReference>
<evidence type="ECO:0000256" key="4">
    <source>
        <dbReference type="ARBA" id="ARBA00023204"/>
    </source>
</evidence>
<keyword evidence="3" id="KW-0227">DNA damage</keyword>
<dbReference type="InParanoid" id="A0A2P6NRF1"/>
<dbReference type="InterPro" id="IPR009060">
    <property type="entry name" value="UBA-like_sf"/>
</dbReference>
<evidence type="ECO:0000259" key="8">
    <source>
        <dbReference type="PROSITE" id="PS50053"/>
    </source>
</evidence>
<organism evidence="9 10">
    <name type="scientific">Planoprotostelium fungivorum</name>
    <dbReference type="NCBI Taxonomy" id="1890364"/>
    <lineage>
        <taxon>Eukaryota</taxon>
        <taxon>Amoebozoa</taxon>
        <taxon>Evosea</taxon>
        <taxon>Variosea</taxon>
        <taxon>Cavosteliida</taxon>
        <taxon>Cavosteliaceae</taxon>
        <taxon>Planoprotostelium</taxon>
    </lineage>
</organism>
<dbReference type="SUPFAM" id="SSF101238">
    <property type="entry name" value="XPC-binding domain"/>
    <property type="match status" value="1"/>
</dbReference>
<feature type="region of interest" description="Disordered" evidence="6">
    <location>
        <begin position="197"/>
        <end position="237"/>
    </location>
</feature>
<feature type="compositionally biased region" description="Low complexity" evidence="6">
    <location>
        <begin position="102"/>
        <end position="140"/>
    </location>
</feature>
<dbReference type="CDD" id="cd01805">
    <property type="entry name" value="Ubl_Rad23"/>
    <property type="match status" value="1"/>
</dbReference>
<dbReference type="AlphaFoldDB" id="A0A2P6NRF1"/>
<dbReference type="GO" id="GO:0004553">
    <property type="term" value="F:hydrolase activity, hydrolyzing O-glycosyl compounds"/>
    <property type="evidence" value="ECO:0007669"/>
    <property type="project" value="UniProtKB-ARBA"/>
</dbReference>
<dbReference type="SMART" id="SM00165">
    <property type="entry name" value="UBA"/>
    <property type="match status" value="2"/>
</dbReference>
<dbReference type="PANTHER" id="PTHR31616">
    <property type="entry name" value="TREHALASE"/>
    <property type="match status" value="1"/>
</dbReference>
<keyword evidence="2" id="KW-0677">Repeat</keyword>
<dbReference type="PANTHER" id="PTHR31616:SF0">
    <property type="entry name" value="GLUCAN 1,4-ALPHA-GLUCOSIDASE"/>
    <property type="match status" value="1"/>
</dbReference>
<dbReference type="InterPro" id="IPR011613">
    <property type="entry name" value="GH15-like"/>
</dbReference>
<evidence type="ECO:0000313" key="10">
    <source>
        <dbReference type="Proteomes" id="UP000241769"/>
    </source>
</evidence>
<keyword evidence="5" id="KW-0539">Nucleus</keyword>
<dbReference type="InterPro" id="IPR008928">
    <property type="entry name" value="6-hairpin_glycosidase_sf"/>
</dbReference>
<dbReference type="Pfam" id="PF00723">
    <property type="entry name" value="Glyco_hydro_15"/>
    <property type="match status" value="1"/>
</dbReference>
<dbReference type="PRINTS" id="PR01839">
    <property type="entry name" value="RAD23PROTEIN"/>
</dbReference>
<dbReference type="CDD" id="cd14281">
    <property type="entry name" value="UBA2_Rad23_like"/>
    <property type="match status" value="1"/>
</dbReference>
<dbReference type="CDD" id="cd14280">
    <property type="entry name" value="UBA1_Rad23_like"/>
    <property type="match status" value="1"/>
</dbReference>
<dbReference type="GO" id="GO:0005634">
    <property type="term" value="C:nucleus"/>
    <property type="evidence" value="ECO:0007669"/>
    <property type="project" value="UniProtKB-SubCell"/>
</dbReference>
<dbReference type="Pfam" id="PF09280">
    <property type="entry name" value="XPC-binding"/>
    <property type="match status" value="1"/>
</dbReference>
<dbReference type="Gene3D" id="1.10.10.540">
    <property type="entry name" value="XPC-binding domain"/>
    <property type="match status" value="1"/>
</dbReference>
<dbReference type="InterPro" id="IPR015360">
    <property type="entry name" value="XPC-bd"/>
</dbReference>
<evidence type="ECO:0000256" key="6">
    <source>
        <dbReference type="SAM" id="MobiDB-lite"/>
    </source>
</evidence>
<dbReference type="Pfam" id="PF19291">
    <property type="entry name" value="TREH_N"/>
    <property type="match status" value="1"/>
</dbReference>
<reference evidence="9 10" key="1">
    <citation type="journal article" date="2018" name="Genome Biol. Evol.">
        <title>Multiple Roots of Fruiting Body Formation in Amoebozoa.</title>
        <authorList>
            <person name="Hillmann F."/>
            <person name="Forbes G."/>
            <person name="Novohradska S."/>
            <person name="Ferling I."/>
            <person name="Riege K."/>
            <person name="Groth M."/>
            <person name="Westermann M."/>
            <person name="Marz M."/>
            <person name="Spaller T."/>
            <person name="Winckler T."/>
            <person name="Schaap P."/>
            <person name="Glockner G."/>
        </authorList>
    </citation>
    <scope>NUCLEOTIDE SEQUENCE [LARGE SCALE GENOMIC DNA]</scope>
    <source>
        <strain evidence="9 10">Jena</strain>
    </source>
</reference>
<comment type="caution">
    <text evidence="9">The sequence shown here is derived from an EMBL/GenBank/DDBJ whole genome shotgun (WGS) entry which is preliminary data.</text>
</comment>
<feature type="compositionally biased region" description="Pro residues" evidence="6">
    <location>
        <begin position="77"/>
        <end position="101"/>
    </location>
</feature>
<accession>A0A2P6NRF1</accession>
<sequence>MKVTVKTVQQNEFILESEPTETKIQDGQTFPVGWQKLIFAGKVLDDASTVESLKLGEKDFLVLMVRQPKGASAPAPVATPAPTTPAPTPAPATPAPAPTTPAPATATPAPAVSTPAPAESTPAPATPAPVASTPAATPSSGSGLVTGSEYENTVSSLCEMGFERSQVVLALRAAFNNPDRAVEYLFNGIPAGAIPAEPPAPASPGASVGAAPSVPSPDPAGSAAAPTPAPAGGSPAPAAGGAGVFDFLRQHPQFAMLRQMVQSNPQLLQSVLEQLGQQNPQLLNMINNNQEEFIQLLNLPADSATPGAGGAGGAPQGAGPGANYISVTQEEKDAIERLQALGFSRQQVIEAYFSCDKDEQMAANYLFEGALWSCGCNSFESPLHFGCGSSFTQMPSLIVSSSVDNTTLYETIHSQNCEQDDDYLPIEAHGVIGNMRTCALVGTNGNIDWYCFPHFDSPAVFASILDKDKGGNWAIQPIEGAETGFYWPETNVLVTRFLDTDGIGQIVDYMPKFYSEDAVKLVVANSVVRKVQVIRGRMEFSMKCKPAFNFGRDKHTMNMADDNRRAELTSKDLRLDLLSSVPLVASEDGTSLQTKFTLSEGEEAIFYLHCPKENGGETLCALEHESRYFQETIEYWRKWLSQCTYTGRWREQVERSALAMKLLCFEPTGAIVAAATCGLPEELGGERNWDYRYVWIRDSAFTVYGFMRIGFVQEAKALMRFMQDRLAEAHENVKRGEPPLQIMYGIDGRKDLPEEELLHLEGYMKSSPVRVGNGAAKQIQMDIYGEFMDSVYLCDKYALKVTYEFWLHLVFLLDWLKEHWRDNDKGIWEIRSGDQAFVYSRVMCWIAFDRGIRLANKRSLPADIVGWTNTRNEIFVEIQEKGWCKDRKVFAQYYGSKGLDAANLIMPLTFFMSPTDPRIVSTIDQIMKKPKDGGLTVNSLVFRYDTKLSHDGLAGEEGTFNICSFWLIEALTRAGENDKKKLREARLMFEEIIGYENHLGLFSEETGSRGEQLGNFPQAFTHFSLISAAYNLDRALGVRHSH</sequence>
<dbReference type="Pfam" id="PF00240">
    <property type="entry name" value="ubiquitin"/>
    <property type="match status" value="1"/>
</dbReference>
<evidence type="ECO:0000256" key="5">
    <source>
        <dbReference type="ARBA" id="ARBA00023242"/>
    </source>
</evidence>
<comment type="subcellular location">
    <subcellularLocation>
        <location evidence="1">Nucleus</location>
    </subcellularLocation>
</comment>
<dbReference type="SUPFAM" id="SSF54236">
    <property type="entry name" value="Ubiquitin-like"/>
    <property type="match status" value="1"/>
</dbReference>
<name>A0A2P6NRF1_9EUKA</name>
<dbReference type="EMBL" id="MDYQ01000030">
    <property type="protein sequence ID" value="PRP86527.1"/>
    <property type="molecule type" value="Genomic_DNA"/>
</dbReference>
<gene>
    <name evidence="9" type="ORF">PROFUN_05309</name>
</gene>
<evidence type="ECO:0000256" key="3">
    <source>
        <dbReference type="ARBA" id="ARBA00022763"/>
    </source>
</evidence>
<evidence type="ECO:0000259" key="7">
    <source>
        <dbReference type="PROSITE" id="PS50030"/>
    </source>
</evidence>
<dbReference type="OrthoDB" id="406733at2759"/>
<dbReference type="GO" id="GO:0043161">
    <property type="term" value="P:proteasome-mediated ubiquitin-dependent protein catabolic process"/>
    <property type="evidence" value="ECO:0007669"/>
    <property type="project" value="InterPro"/>
</dbReference>
<dbReference type="InterPro" id="IPR004806">
    <property type="entry name" value="Rad23"/>
</dbReference>
<dbReference type="InterPro" id="IPR006636">
    <property type="entry name" value="STI1_HS-bd"/>
</dbReference>
<dbReference type="SUPFAM" id="SSF46934">
    <property type="entry name" value="UBA-like"/>
    <property type="match status" value="2"/>
</dbReference>
<dbReference type="InterPro" id="IPR029071">
    <property type="entry name" value="Ubiquitin-like_domsf"/>
</dbReference>
<proteinExistence type="predicted"/>
<evidence type="ECO:0000256" key="2">
    <source>
        <dbReference type="ARBA" id="ARBA00022737"/>
    </source>
</evidence>
<dbReference type="Pfam" id="PF00627">
    <property type="entry name" value="UBA"/>
    <property type="match status" value="2"/>
</dbReference>
<dbReference type="InterPro" id="IPR012341">
    <property type="entry name" value="6hp_glycosidase-like_sf"/>
</dbReference>
<dbReference type="SUPFAM" id="SSF48208">
    <property type="entry name" value="Six-hairpin glycosidases"/>
    <property type="match status" value="1"/>
</dbReference>
<dbReference type="InterPro" id="IPR015940">
    <property type="entry name" value="UBA"/>
</dbReference>
<dbReference type="Gene3D" id="1.10.8.10">
    <property type="entry name" value="DNA helicase RuvA subunit, C-terminal domain"/>
    <property type="match status" value="2"/>
</dbReference>
<feature type="domain" description="Ubiquitin-like" evidence="8">
    <location>
        <begin position="21"/>
        <end position="70"/>
    </location>
</feature>
<dbReference type="FunFam" id="1.10.8.10:FF:000002">
    <property type="entry name" value="UV excision repair protein RAD23 homolog"/>
    <property type="match status" value="1"/>
</dbReference>
<dbReference type="InterPro" id="IPR045582">
    <property type="entry name" value="Trehalase-like_N"/>
</dbReference>
<evidence type="ECO:0000313" key="9">
    <source>
        <dbReference type="EMBL" id="PRP86527.1"/>
    </source>
</evidence>
<dbReference type="PROSITE" id="PS50030">
    <property type="entry name" value="UBA"/>
    <property type="match status" value="2"/>
</dbReference>
<dbReference type="GO" id="GO:0006289">
    <property type="term" value="P:nucleotide-excision repair"/>
    <property type="evidence" value="ECO:0007669"/>
    <property type="project" value="InterPro"/>
</dbReference>
<feature type="domain" description="UBA" evidence="7">
    <location>
        <begin position="328"/>
        <end position="369"/>
    </location>
</feature>
<dbReference type="InterPro" id="IPR000626">
    <property type="entry name" value="Ubiquitin-like_dom"/>
</dbReference>
<dbReference type="GO" id="GO:0003684">
    <property type="term" value="F:damaged DNA binding"/>
    <property type="evidence" value="ECO:0007669"/>
    <property type="project" value="InterPro"/>
</dbReference>